<reference evidence="7" key="1">
    <citation type="submission" date="2020-11" db="EMBL/GenBank/DDBJ databases">
        <authorList>
            <person name="Tran Van P."/>
        </authorList>
    </citation>
    <scope>NUCLEOTIDE SEQUENCE</scope>
</reference>
<evidence type="ECO:0008006" key="8">
    <source>
        <dbReference type="Google" id="ProtNLM"/>
    </source>
</evidence>
<organism evidence="7">
    <name type="scientific">Timema shepardi</name>
    <name type="common">Walking stick</name>
    <dbReference type="NCBI Taxonomy" id="629360"/>
    <lineage>
        <taxon>Eukaryota</taxon>
        <taxon>Metazoa</taxon>
        <taxon>Ecdysozoa</taxon>
        <taxon>Arthropoda</taxon>
        <taxon>Hexapoda</taxon>
        <taxon>Insecta</taxon>
        <taxon>Pterygota</taxon>
        <taxon>Neoptera</taxon>
        <taxon>Polyneoptera</taxon>
        <taxon>Phasmatodea</taxon>
        <taxon>Timematodea</taxon>
        <taxon>Timematoidea</taxon>
        <taxon>Timematidae</taxon>
        <taxon>Timema</taxon>
    </lineage>
</organism>
<dbReference type="GO" id="GO:0006508">
    <property type="term" value="P:proteolysis"/>
    <property type="evidence" value="ECO:0007669"/>
    <property type="project" value="InterPro"/>
</dbReference>
<dbReference type="PROSITE" id="PS50175">
    <property type="entry name" value="ASP_PROT_RETROV"/>
    <property type="match status" value="1"/>
</dbReference>
<keyword evidence="2" id="KW-0863">Zinc-finger</keyword>
<dbReference type="InterPro" id="IPR001878">
    <property type="entry name" value="Znf_CCHC"/>
</dbReference>
<feature type="region of interest" description="Disordered" evidence="3">
    <location>
        <begin position="538"/>
        <end position="585"/>
    </location>
</feature>
<keyword evidence="2" id="KW-0479">Metal-binding</keyword>
<dbReference type="InterPro" id="IPR021109">
    <property type="entry name" value="Peptidase_aspartic_dom_sf"/>
</dbReference>
<dbReference type="PANTHER" id="PTHR19963">
    <property type="entry name" value="CCHC-TYPE DOMAIN-CONTAINING PROTEIN"/>
    <property type="match status" value="1"/>
</dbReference>
<feature type="domain" description="Peptidase A2" evidence="6">
    <location>
        <begin position="246"/>
        <end position="324"/>
    </location>
</feature>
<dbReference type="GO" id="GO:0003676">
    <property type="term" value="F:nucleic acid binding"/>
    <property type="evidence" value="ECO:0007669"/>
    <property type="project" value="InterPro"/>
</dbReference>
<dbReference type="SUPFAM" id="SSF50630">
    <property type="entry name" value="Acid proteases"/>
    <property type="match status" value="1"/>
</dbReference>
<feature type="signal peptide" evidence="4">
    <location>
        <begin position="1"/>
        <end position="21"/>
    </location>
</feature>
<sequence>MVGVMKKSLFMGMFLSGVALGVYRDLPDSERKVWATLVERLGDKFNPRERTELDKLQFQNRTRQVGESLLELATSLRALATRAYPNVNSEARDELSRDRFLAVLGSDIRLRVRQERPKTLEAAVSLALELEAIGQVEAANQVCRVSADDELLQPIKTSDACVVTQEHHKMEQMMNMVMQTMDAVRDVCESLKNVAGTIQTMKQCQRGREIKCYQCGELGHVRAKCVGSVDPYSAVFVEGKLWDEPIDLLIDTGAAVSLIDEKVWQRASNVKLQPTNRSVINASGDHMTVLGTVSVPVRIGSYFVTQEMIVAKGLTQMCLIGTDFLRRNKCDVLLSKGIMRVGEGEVPLNKTQGETQPGVCRVTLKETIVIPSGHEVVLQAAVSADMGMGVLETNSHLSEKHGIFAARVVVSSKDKAIPDADEAIGHIAQLKREEKERPTACEASSRGESYMSLWAQWKRLEVHRGLLYRRCAYKVGDRVWLHQPAVRKGTSPKLHRAWDGPYIVKTIISDVVYRIQRESPKRKRMIVHFNRLKPCSSVLREPTSTTDREGTDVSENLSPEKDLGPSLLPRSSSLDFSNEDETKTNSPELFVLPKIIPERRYPARQRKPTGYYLDPPAKHYKGQEIQPTYPIVLTPPAAGFTTRRPAHLDNPHEPDNRPNCTERYAHSNSQEQQPSPTPGHRLERTSLVPMYNAACEASLNYAVKARSKASLDLFQHCDRDEELVYYELVIMLPVTSEEQ</sequence>
<keyword evidence="2" id="KW-0862">Zinc</keyword>
<evidence type="ECO:0000256" key="3">
    <source>
        <dbReference type="SAM" id="MobiDB-lite"/>
    </source>
</evidence>
<keyword evidence="1" id="KW-0378">Hydrolase</keyword>
<dbReference type="GO" id="GO:0004190">
    <property type="term" value="F:aspartic-type endopeptidase activity"/>
    <property type="evidence" value="ECO:0007669"/>
    <property type="project" value="InterPro"/>
</dbReference>
<dbReference type="GO" id="GO:0008270">
    <property type="term" value="F:zinc ion binding"/>
    <property type="evidence" value="ECO:0007669"/>
    <property type="project" value="UniProtKB-KW"/>
</dbReference>
<accession>A0A7R9B0A9</accession>
<evidence type="ECO:0000259" key="5">
    <source>
        <dbReference type="PROSITE" id="PS50158"/>
    </source>
</evidence>
<dbReference type="Pfam" id="PF22938">
    <property type="entry name" value="Integrase_p58_C"/>
    <property type="match status" value="1"/>
</dbReference>
<evidence type="ECO:0000256" key="4">
    <source>
        <dbReference type="SAM" id="SignalP"/>
    </source>
</evidence>
<evidence type="ECO:0000256" key="2">
    <source>
        <dbReference type="PROSITE-ProRule" id="PRU00047"/>
    </source>
</evidence>
<dbReference type="Pfam" id="PF13975">
    <property type="entry name" value="gag-asp_proteas"/>
    <property type="match status" value="1"/>
</dbReference>
<evidence type="ECO:0000313" key="7">
    <source>
        <dbReference type="EMBL" id="CAD7263765.1"/>
    </source>
</evidence>
<dbReference type="EMBL" id="OC003835">
    <property type="protein sequence ID" value="CAD7263765.1"/>
    <property type="molecule type" value="Genomic_DNA"/>
</dbReference>
<gene>
    <name evidence="7" type="ORF">TSIB3V08_LOCUS7835</name>
</gene>
<protein>
    <recommendedName>
        <fullName evidence="8">CCHC-type domain-containing protein</fullName>
    </recommendedName>
</protein>
<dbReference type="PROSITE" id="PS50158">
    <property type="entry name" value="ZF_CCHC"/>
    <property type="match status" value="1"/>
</dbReference>
<feature type="domain" description="CCHC-type" evidence="5">
    <location>
        <begin position="211"/>
        <end position="225"/>
    </location>
</feature>
<feature type="compositionally biased region" description="Basic and acidic residues" evidence="3">
    <location>
        <begin position="646"/>
        <end position="656"/>
    </location>
</feature>
<feature type="compositionally biased region" description="Low complexity" evidence="3">
    <location>
        <begin position="564"/>
        <end position="574"/>
    </location>
</feature>
<dbReference type="PROSITE" id="PS00141">
    <property type="entry name" value="ASP_PROTEASE"/>
    <property type="match status" value="1"/>
</dbReference>
<feature type="chain" id="PRO_5030638386" description="CCHC-type domain-containing protein" evidence="4">
    <location>
        <begin position="22"/>
        <end position="739"/>
    </location>
</feature>
<dbReference type="PANTHER" id="PTHR19963:SF30">
    <property type="entry name" value="ENDONUCLEASE_EXONUCLEASE_PHOSPHATASE DOMAIN-CONTAINING PROTEIN"/>
    <property type="match status" value="1"/>
</dbReference>
<dbReference type="Gene3D" id="2.40.70.10">
    <property type="entry name" value="Acid Proteases"/>
    <property type="match status" value="1"/>
</dbReference>
<evidence type="ECO:0000256" key="1">
    <source>
        <dbReference type="ARBA" id="ARBA00022801"/>
    </source>
</evidence>
<evidence type="ECO:0000259" key="6">
    <source>
        <dbReference type="PROSITE" id="PS50175"/>
    </source>
</evidence>
<name>A0A7R9B0A9_TIMSH</name>
<proteinExistence type="predicted"/>
<feature type="region of interest" description="Disordered" evidence="3">
    <location>
        <begin position="640"/>
        <end position="683"/>
    </location>
</feature>
<dbReference type="AlphaFoldDB" id="A0A7R9B0A9"/>
<dbReference type="InterPro" id="IPR001995">
    <property type="entry name" value="Peptidase_A2_cat"/>
</dbReference>
<dbReference type="InterPro" id="IPR001969">
    <property type="entry name" value="Aspartic_peptidase_AS"/>
</dbReference>
<dbReference type="InterPro" id="IPR054465">
    <property type="entry name" value="Integrase_p58-like_C"/>
</dbReference>
<keyword evidence="4" id="KW-0732">Signal</keyword>